<dbReference type="EMBL" id="AP023396">
    <property type="protein sequence ID" value="BCK57442.1"/>
    <property type="molecule type" value="Genomic_DNA"/>
</dbReference>
<reference evidence="2 3" key="1">
    <citation type="submission" date="2020-08" db="EMBL/GenBank/DDBJ databases">
        <title>Genome Sequencing of Nocardia wallacei strain FMUON74 and assembly.</title>
        <authorList>
            <person name="Toyokawa M."/>
            <person name="Uesaka K."/>
        </authorList>
    </citation>
    <scope>NUCLEOTIDE SEQUENCE [LARGE SCALE GENOMIC DNA]</scope>
    <source>
        <strain evidence="2 3">FMUON74</strain>
    </source>
</reference>
<keyword evidence="3" id="KW-1185">Reference proteome</keyword>
<accession>A0A7G1KQJ4</accession>
<gene>
    <name evidence="2" type="ORF">NWFMUON74_52140</name>
</gene>
<evidence type="ECO:0000313" key="3">
    <source>
        <dbReference type="Proteomes" id="UP000516173"/>
    </source>
</evidence>
<dbReference type="RefSeq" id="WP_197986911.1">
    <property type="nucleotide sequence ID" value="NZ_AP023396.1"/>
</dbReference>
<feature type="compositionally biased region" description="Basic and acidic residues" evidence="1">
    <location>
        <begin position="1"/>
        <end position="13"/>
    </location>
</feature>
<dbReference type="GeneID" id="80349653"/>
<evidence type="ECO:0000313" key="2">
    <source>
        <dbReference type="EMBL" id="BCK57442.1"/>
    </source>
</evidence>
<evidence type="ECO:0000256" key="1">
    <source>
        <dbReference type="SAM" id="MobiDB-lite"/>
    </source>
</evidence>
<protein>
    <submittedName>
        <fullName evidence="2">Uncharacterized protein</fullName>
    </submittedName>
</protein>
<proteinExistence type="predicted"/>
<dbReference type="KEGG" id="nwl:NWFMUON74_52140"/>
<organism evidence="2 3">
    <name type="scientific">Nocardia wallacei</name>
    <dbReference type="NCBI Taxonomy" id="480035"/>
    <lineage>
        <taxon>Bacteria</taxon>
        <taxon>Bacillati</taxon>
        <taxon>Actinomycetota</taxon>
        <taxon>Actinomycetes</taxon>
        <taxon>Mycobacteriales</taxon>
        <taxon>Nocardiaceae</taxon>
        <taxon>Nocardia</taxon>
    </lineage>
</organism>
<dbReference type="Proteomes" id="UP000516173">
    <property type="component" value="Chromosome"/>
</dbReference>
<dbReference type="AlphaFoldDB" id="A0A7G1KQJ4"/>
<feature type="region of interest" description="Disordered" evidence="1">
    <location>
        <begin position="1"/>
        <end position="30"/>
    </location>
</feature>
<sequence>MSHYEFDLPERPAETSSDLDPAPLTDHVPAEPVTSSAADIADHLRTLSTVEDGAAYLSTQELDRESLLALAGELHLTRVDRLSRAELQRRVLRQAITARRKFEGLRDW</sequence>
<name>A0A7G1KQJ4_9NOCA</name>